<dbReference type="PATRIC" id="fig|270351.6.peg.4011"/>
<evidence type="ECO:0000256" key="2">
    <source>
        <dbReference type="ARBA" id="ARBA00023015"/>
    </source>
</evidence>
<dbReference type="Gene3D" id="1.10.1740.10">
    <property type="match status" value="1"/>
</dbReference>
<dbReference type="InterPro" id="IPR013249">
    <property type="entry name" value="RNA_pol_sigma70_r4_t2"/>
</dbReference>
<comment type="caution">
    <text evidence="7">The sequence shown here is derived from an EMBL/GenBank/DDBJ whole genome shotgun (WGS) entry which is preliminary data.</text>
</comment>
<dbReference type="NCBIfam" id="TIGR02937">
    <property type="entry name" value="sigma70-ECF"/>
    <property type="match status" value="1"/>
</dbReference>
<dbReference type="InterPro" id="IPR039425">
    <property type="entry name" value="RNA_pol_sigma-70-like"/>
</dbReference>
<dbReference type="RefSeq" id="WP_048462406.1">
    <property type="nucleotide sequence ID" value="NZ_JBNTQU010000021.1"/>
</dbReference>
<dbReference type="Proteomes" id="UP000035929">
    <property type="component" value="Unassembled WGS sequence"/>
</dbReference>
<dbReference type="SUPFAM" id="SSF88659">
    <property type="entry name" value="Sigma3 and sigma4 domains of RNA polymerase sigma factors"/>
    <property type="match status" value="1"/>
</dbReference>
<feature type="domain" description="RNA polymerase sigma-70 region 2" evidence="5">
    <location>
        <begin position="24"/>
        <end position="92"/>
    </location>
</feature>
<feature type="domain" description="RNA polymerase sigma factor 70 region 4 type 2" evidence="6">
    <location>
        <begin position="123"/>
        <end position="173"/>
    </location>
</feature>
<accession>A0A0J6SX90</accession>
<evidence type="ECO:0000256" key="4">
    <source>
        <dbReference type="ARBA" id="ARBA00023163"/>
    </source>
</evidence>
<keyword evidence="4" id="KW-0804">Transcription</keyword>
<dbReference type="Gene3D" id="1.10.10.10">
    <property type="entry name" value="Winged helix-like DNA-binding domain superfamily/Winged helix DNA-binding domain"/>
    <property type="match status" value="1"/>
</dbReference>
<dbReference type="SUPFAM" id="SSF88946">
    <property type="entry name" value="Sigma2 domain of RNA polymerase sigma factors"/>
    <property type="match status" value="1"/>
</dbReference>
<dbReference type="Pfam" id="PF08281">
    <property type="entry name" value="Sigma70_r4_2"/>
    <property type="match status" value="1"/>
</dbReference>
<organism evidence="7 8">
    <name type="scientific">Methylobacterium aquaticum</name>
    <dbReference type="NCBI Taxonomy" id="270351"/>
    <lineage>
        <taxon>Bacteria</taxon>
        <taxon>Pseudomonadati</taxon>
        <taxon>Pseudomonadota</taxon>
        <taxon>Alphaproteobacteria</taxon>
        <taxon>Hyphomicrobiales</taxon>
        <taxon>Methylobacteriaceae</taxon>
        <taxon>Methylobacterium</taxon>
    </lineage>
</organism>
<keyword evidence="3" id="KW-0731">Sigma factor</keyword>
<gene>
    <name evidence="7" type="ORF">VP06_03250</name>
</gene>
<evidence type="ECO:0000313" key="8">
    <source>
        <dbReference type="Proteomes" id="UP000035929"/>
    </source>
</evidence>
<dbReference type="Pfam" id="PF04542">
    <property type="entry name" value="Sigma70_r2"/>
    <property type="match status" value="1"/>
</dbReference>
<dbReference type="PANTHER" id="PTHR43133">
    <property type="entry name" value="RNA POLYMERASE ECF-TYPE SIGMA FACTO"/>
    <property type="match status" value="1"/>
</dbReference>
<dbReference type="GO" id="GO:0006352">
    <property type="term" value="P:DNA-templated transcription initiation"/>
    <property type="evidence" value="ECO:0007669"/>
    <property type="project" value="InterPro"/>
</dbReference>
<dbReference type="GO" id="GO:0003677">
    <property type="term" value="F:DNA binding"/>
    <property type="evidence" value="ECO:0007669"/>
    <property type="project" value="InterPro"/>
</dbReference>
<dbReference type="InterPro" id="IPR014284">
    <property type="entry name" value="RNA_pol_sigma-70_dom"/>
</dbReference>
<dbReference type="CDD" id="cd06171">
    <property type="entry name" value="Sigma70_r4"/>
    <property type="match status" value="1"/>
</dbReference>
<evidence type="ECO:0000313" key="7">
    <source>
        <dbReference type="EMBL" id="KMO39855.1"/>
    </source>
</evidence>
<keyword evidence="2" id="KW-0805">Transcription regulation</keyword>
<evidence type="ECO:0000256" key="1">
    <source>
        <dbReference type="ARBA" id="ARBA00010641"/>
    </source>
</evidence>
<reference evidence="7 8" key="1">
    <citation type="submission" date="2015-03" db="EMBL/GenBank/DDBJ databases">
        <title>Genome sequencing of Methylobacterium aquaticum DSM16371 type strain.</title>
        <authorList>
            <person name="Chaudhry V."/>
            <person name="Patil P.B."/>
        </authorList>
    </citation>
    <scope>NUCLEOTIDE SEQUENCE [LARGE SCALE GENOMIC DNA]</scope>
    <source>
        <strain evidence="7 8">DSM 16371</strain>
    </source>
</reference>
<name>A0A0J6SX90_9HYPH</name>
<dbReference type="EMBL" id="LABX01000027">
    <property type="protein sequence ID" value="KMO39855.1"/>
    <property type="molecule type" value="Genomic_DNA"/>
</dbReference>
<dbReference type="InterPro" id="IPR007627">
    <property type="entry name" value="RNA_pol_sigma70_r2"/>
</dbReference>
<protein>
    <submittedName>
        <fullName evidence="7">RNA polymerase sigma factor</fullName>
    </submittedName>
</protein>
<evidence type="ECO:0000259" key="6">
    <source>
        <dbReference type="Pfam" id="PF08281"/>
    </source>
</evidence>
<proteinExistence type="inferred from homology"/>
<dbReference type="GO" id="GO:0016987">
    <property type="term" value="F:sigma factor activity"/>
    <property type="evidence" value="ECO:0007669"/>
    <property type="project" value="UniProtKB-KW"/>
</dbReference>
<dbReference type="InterPro" id="IPR013325">
    <property type="entry name" value="RNA_pol_sigma_r2"/>
</dbReference>
<dbReference type="PANTHER" id="PTHR43133:SF62">
    <property type="entry name" value="RNA POLYMERASE SIGMA FACTOR SIGZ"/>
    <property type="match status" value="1"/>
</dbReference>
<dbReference type="InterPro" id="IPR036388">
    <property type="entry name" value="WH-like_DNA-bd_sf"/>
</dbReference>
<comment type="similarity">
    <text evidence="1">Belongs to the sigma-70 factor family. ECF subfamily.</text>
</comment>
<dbReference type="InterPro" id="IPR013324">
    <property type="entry name" value="RNA_pol_sigma_r3/r4-like"/>
</dbReference>
<dbReference type="OrthoDB" id="9784272at2"/>
<dbReference type="AlphaFoldDB" id="A0A0J6SX90"/>
<sequence>MEPLDHASALEGCARGDRASLRRLYEHEAGFLLAVALRIVRRRDVAADVLHDAFLDIWMRAETFDRRRGAGRAWITTIVRHRALKHVRAAGRETDLDAALGAEIADDTPDPFAALATSQDGARLHGCLAQLDADRRQVILLAYVDGLSQSEIAERLGTPLGTVKAWVRRSLIALKDCLS</sequence>
<evidence type="ECO:0000259" key="5">
    <source>
        <dbReference type="Pfam" id="PF04542"/>
    </source>
</evidence>
<evidence type="ECO:0000256" key="3">
    <source>
        <dbReference type="ARBA" id="ARBA00023082"/>
    </source>
</evidence>